<reference evidence="4" key="1">
    <citation type="journal article" date="2019" name="Int. J. Syst. Evol. Microbiol.">
        <title>The Global Catalogue of Microorganisms (GCM) 10K type strain sequencing project: providing services to taxonomists for standard genome sequencing and annotation.</title>
        <authorList>
            <consortium name="The Broad Institute Genomics Platform"/>
            <consortium name="The Broad Institute Genome Sequencing Center for Infectious Disease"/>
            <person name="Wu L."/>
            <person name="Ma J."/>
        </authorList>
    </citation>
    <scope>NUCLEOTIDE SEQUENCE [LARGE SCALE GENOMIC DNA]</scope>
    <source>
        <strain evidence="4">KCTC 52042</strain>
    </source>
</reference>
<dbReference type="InterPro" id="IPR055706">
    <property type="entry name" value="Slg1/2_DUF7282"/>
</dbReference>
<organism evidence="3 4">
    <name type="scientific">Gracilimonas halophila</name>
    <dbReference type="NCBI Taxonomy" id="1834464"/>
    <lineage>
        <taxon>Bacteria</taxon>
        <taxon>Pseudomonadati</taxon>
        <taxon>Balneolota</taxon>
        <taxon>Balneolia</taxon>
        <taxon>Balneolales</taxon>
        <taxon>Balneolaceae</taxon>
        <taxon>Gracilimonas</taxon>
    </lineage>
</organism>
<dbReference type="Proteomes" id="UP001597460">
    <property type="component" value="Unassembled WGS sequence"/>
</dbReference>
<feature type="signal peptide" evidence="1">
    <location>
        <begin position="1"/>
        <end position="19"/>
    </location>
</feature>
<keyword evidence="4" id="KW-1185">Reference proteome</keyword>
<comment type="caution">
    <text evidence="3">The sequence shown here is derived from an EMBL/GenBank/DDBJ whole genome shotgun (WGS) entry which is preliminary data.</text>
</comment>
<feature type="domain" description="DUF7282" evidence="2">
    <location>
        <begin position="155"/>
        <end position="266"/>
    </location>
</feature>
<proteinExistence type="predicted"/>
<evidence type="ECO:0000313" key="4">
    <source>
        <dbReference type="Proteomes" id="UP001597460"/>
    </source>
</evidence>
<dbReference type="PROSITE" id="PS51257">
    <property type="entry name" value="PROKAR_LIPOPROTEIN"/>
    <property type="match status" value="1"/>
</dbReference>
<name>A0ABW5JF72_9BACT</name>
<feature type="chain" id="PRO_5047384179" description="DUF7282 domain-containing protein" evidence="1">
    <location>
        <begin position="20"/>
        <end position="505"/>
    </location>
</feature>
<evidence type="ECO:0000313" key="3">
    <source>
        <dbReference type="EMBL" id="MFD2531404.1"/>
    </source>
</evidence>
<gene>
    <name evidence="3" type="ORF">ACFSVN_02975</name>
</gene>
<feature type="domain" description="DUF7282" evidence="2">
    <location>
        <begin position="273"/>
        <end position="379"/>
    </location>
</feature>
<evidence type="ECO:0000256" key="1">
    <source>
        <dbReference type="SAM" id="SignalP"/>
    </source>
</evidence>
<dbReference type="Pfam" id="PF23951">
    <property type="entry name" value="DUF7282"/>
    <property type="match status" value="4"/>
</dbReference>
<keyword evidence="1" id="KW-0732">Signal</keyword>
<sequence>MKLTNKLFILIVASLFTLAACSNDNNSSGENIEEEDIPSVEANTQGTMNGNQVVISEVDSPVDGWIVIHRSNESNDGPQVPEIIGKASVEMGANSNVSIQLEEGVANDETLWAMLHEDTGTIGEYEFDGENGLDLPVTFNEEIVMSSFMISQTDPSITAADQVNQGNIFTVSVNAAEDGWIVIHGPNATNDGPQIPEIIGKTAVSAGMNEDVEIILNDGETAEAGDNLFPMLHYDTGEIGAYEFDGANGLDQPVFFEGDIVLESFTVLENTSSLTANDQTVINNSIMVDVESDTDGWVVVHRSNESNDGPQVPEIIGKAPIEAGMNTDVQITFNDGEVVEDGEQLWPMVHFDTGEKGSYEFDGVGPHDQPVVTANGILITNIIVNGSTTPSVVAEDQSVQDNTLTISETMTEQIGFVVLHRDNGSDAPVVPASIGHGQVYLGQNDDLVITLDEGETLETGDKVWAMLHIDNGTIGSYDFDGSQGSDDPPVSDAMDNVVMVQFTIQ</sequence>
<evidence type="ECO:0000259" key="2">
    <source>
        <dbReference type="Pfam" id="PF23951"/>
    </source>
</evidence>
<dbReference type="EMBL" id="JBHULI010000003">
    <property type="protein sequence ID" value="MFD2531404.1"/>
    <property type="molecule type" value="Genomic_DNA"/>
</dbReference>
<accession>A0ABW5JF72</accession>
<feature type="domain" description="DUF7282" evidence="2">
    <location>
        <begin position="38"/>
        <end position="148"/>
    </location>
</feature>
<protein>
    <recommendedName>
        <fullName evidence="2">DUF7282 domain-containing protein</fullName>
    </recommendedName>
</protein>
<dbReference type="RefSeq" id="WP_390298392.1">
    <property type="nucleotide sequence ID" value="NZ_JBHULI010000003.1"/>
</dbReference>
<feature type="domain" description="DUF7282" evidence="2">
    <location>
        <begin position="390"/>
        <end position="503"/>
    </location>
</feature>